<evidence type="ECO:0000256" key="1">
    <source>
        <dbReference type="SAM" id="MobiDB-lite"/>
    </source>
</evidence>
<dbReference type="InterPro" id="IPR058913">
    <property type="entry name" value="Integrase_dom_put"/>
</dbReference>
<keyword evidence="4" id="KW-1185">Reference proteome</keyword>
<feature type="domain" description="Integrase core" evidence="2">
    <location>
        <begin position="185"/>
        <end position="246"/>
    </location>
</feature>
<dbReference type="PANTHER" id="PTHR46791">
    <property type="entry name" value="EXPRESSED PROTEIN"/>
    <property type="match status" value="1"/>
</dbReference>
<dbReference type="AlphaFoldDB" id="A0AAD9V2F6"/>
<accession>A0AAD9V2F6</accession>
<dbReference type="GO" id="GO:0003676">
    <property type="term" value="F:nucleic acid binding"/>
    <property type="evidence" value="ECO:0007669"/>
    <property type="project" value="InterPro"/>
</dbReference>
<evidence type="ECO:0000313" key="3">
    <source>
        <dbReference type="EMBL" id="KAK2558768.1"/>
    </source>
</evidence>
<proteinExistence type="predicted"/>
<dbReference type="PANTHER" id="PTHR46791:SF5">
    <property type="entry name" value="CLR5 DOMAIN-CONTAINING PROTEIN-RELATED"/>
    <property type="match status" value="1"/>
</dbReference>
<organism evidence="3 4">
    <name type="scientific">Acropora cervicornis</name>
    <name type="common">Staghorn coral</name>
    <dbReference type="NCBI Taxonomy" id="6130"/>
    <lineage>
        <taxon>Eukaryota</taxon>
        <taxon>Metazoa</taxon>
        <taxon>Cnidaria</taxon>
        <taxon>Anthozoa</taxon>
        <taxon>Hexacorallia</taxon>
        <taxon>Scleractinia</taxon>
        <taxon>Astrocoeniina</taxon>
        <taxon>Acroporidae</taxon>
        <taxon>Acropora</taxon>
    </lineage>
</organism>
<feature type="compositionally biased region" description="Basic and acidic residues" evidence="1">
    <location>
        <begin position="1"/>
        <end position="18"/>
    </location>
</feature>
<feature type="domain" description="Integrase core" evidence="2">
    <location>
        <begin position="111"/>
        <end position="176"/>
    </location>
</feature>
<evidence type="ECO:0000259" key="2">
    <source>
        <dbReference type="Pfam" id="PF24764"/>
    </source>
</evidence>
<name>A0AAD9V2F6_ACRCE</name>
<sequence length="329" mass="36900">MTLKRDGSSRKRRDDRNGKNARIQPHNPTQLTASLVPNATACLVRGLASSVISAPTPHSSEVMVISEDGGRTSSSSLFFVGTYSNISDDHLDNLVRQAQSKHNGIGSRLLMGGRMFVHGGVDGFSRLPVYLHSSPNNQASTVLNLFTKAVNTYGLPSRVRCDKGGENYDVGWYMLNHPQRGPGLIFQYLERQGLLDTDDDTHMWCLHYIYLPMLNKDLQTWRDAWVHHPLRTEGNKTPMQLWIGGLHFTHFGQTVMHSAHPVLVTEEEFRQYGIDWNGPVGKGDDNIVEVPDTLCPFSDDILPQLRQSVHPSSDDGIMEFPFISMLYLK</sequence>
<dbReference type="InterPro" id="IPR036397">
    <property type="entry name" value="RNaseH_sf"/>
</dbReference>
<comment type="caution">
    <text evidence="3">The sequence shown here is derived from an EMBL/GenBank/DDBJ whole genome shotgun (WGS) entry which is preliminary data.</text>
</comment>
<gene>
    <name evidence="3" type="ORF">P5673_018979</name>
</gene>
<dbReference type="EMBL" id="JARQWQ010000043">
    <property type="protein sequence ID" value="KAK2558768.1"/>
    <property type="molecule type" value="Genomic_DNA"/>
</dbReference>
<protein>
    <recommendedName>
        <fullName evidence="2">Integrase core domain-containing protein</fullName>
    </recommendedName>
</protein>
<reference evidence="3" key="1">
    <citation type="journal article" date="2023" name="G3 (Bethesda)">
        <title>Whole genome assembly and annotation of the endangered Caribbean coral Acropora cervicornis.</title>
        <authorList>
            <person name="Selwyn J.D."/>
            <person name="Vollmer S.V."/>
        </authorList>
    </citation>
    <scope>NUCLEOTIDE SEQUENCE</scope>
    <source>
        <strain evidence="3">K2</strain>
    </source>
</reference>
<feature type="region of interest" description="Disordered" evidence="1">
    <location>
        <begin position="1"/>
        <end position="28"/>
    </location>
</feature>
<evidence type="ECO:0000313" key="4">
    <source>
        <dbReference type="Proteomes" id="UP001249851"/>
    </source>
</evidence>
<dbReference type="InterPro" id="IPR012337">
    <property type="entry name" value="RNaseH-like_sf"/>
</dbReference>
<dbReference type="Gene3D" id="3.30.420.10">
    <property type="entry name" value="Ribonuclease H-like superfamily/Ribonuclease H"/>
    <property type="match status" value="1"/>
</dbReference>
<dbReference type="Proteomes" id="UP001249851">
    <property type="component" value="Unassembled WGS sequence"/>
</dbReference>
<dbReference type="Pfam" id="PF24764">
    <property type="entry name" value="rva_4"/>
    <property type="match status" value="2"/>
</dbReference>
<dbReference type="SUPFAM" id="SSF53098">
    <property type="entry name" value="Ribonuclease H-like"/>
    <property type="match status" value="1"/>
</dbReference>
<reference evidence="3" key="2">
    <citation type="journal article" date="2023" name="Science">
        <title>Genomic signatures of disease resistance in endangered staghorn corals.</title>
        <authorList>
            <person name="Vollmer S.V."/>
            <person name="Selwyn J.D."/>
            <person name="Despard B.A."/>
            <person name="Roesel C.L."/>
        </authorList>
    </citation>
    <scope>NUCLEOTIDE SEQUENCE</scope>
    <source>
        <strain evidence="3">K2</strain>
    </source>
</reference>